<evidence type="ECO:0000313" key="2">
    <source>
        <dbReference type="EMBL" id="KAK9134019.1"/>
    </source>
</evidence>
<dbReference type="PANTHER" id="PTHR35420:SF1">
    <property type="entry name" value="OS09G0480532 PROTEIN"/>
    <property type="match status" value="1"/>
</dbReference>
<dbReference type="Proteomes" id="UP001419268">
    <property type="component" value="Unassembled WGS sequence"/>
</dbReference>
<reference evidence="2 3" key="1">
    <citation type="submission" date="2024-01" db="EMBL/GenBank/DDBJ databases">
        <title>Genome assemblies of Stephania.</title>
        <authorList>
            <person name="Yang L."/>
        </authorList>
    </citation>
    <scope>NUCLEOTIDE SEQUENCE [LARGE SCALE GENOMIC DNA]</scope>
    <source>
        <strain evidence="2">JXDWG</strain>
        <tissue evidence="2">Leaf</tissue>
    </source>
</reference>
<keyword evidence="1" id="KW-0812">Transmembrane</keyword>
<evidence type="ECO:0000256" key="1">
    <source>
        <dbReference type="SAM" id="Phobius"/>
    </source>
</evidence>
<sequence length="99" mass="9994">MGRVLLEGVEYGSKVAAVFQIDHGSIYFLCMIALTLSLISMAIFACVETGKKRKRHDSYAGAGAFGGKRHDGGGCGGGGGHHHHGGGGCGGHHGVVGGC</sequence>
<dbReference type="EMBL" id="JBBNAG010000005">
    <property type="protein sequence ID" value="KAK9134019.1"/>
    <property type="molecule type" value="Genomic_DNA"/>
</dbReference>
<feature type="transmembrane region" description="Helical" evidence="1">
    <location>
        <begin position="26"/>
        <end position="47"/>
    </location>
</feature>
<keyword evidence="1" id="KW-1133">Transmembrane helix</keyword>
<dbReference type="PANTHER" id="PTHR35420">
    <property type="entry name" value="OS02G0198500 PROTEIN"/>
    <property type="match status" value="1"/>
</dbReference>
<name>A0AAP0P8J5_9MAGN</name>
<protein>
    <submittedName>
        <fullName evidence="2">Uncharacterized protein</fullName>
    </submittedName>
</protein>
<comment type="caution">
    <text evidence="2">The sequence shown here is derived from an EMBL/GenBank/DDBJ whole genome shotgun (WGS) entry which is preliminary data.</text>
</comment>
<dbReference type="AlphaFoldDB" id="A0AAP0P8J5"/>
<keyword evidence="3" id="KW-1185">Reference proteome</keyword>
<evidence type="ECO:0000313" key="3">
    <source>
        <dbReference type="Proteomes" id="UP001419268"/>
    </source>
</evidence>
<gene>
    <name evidence="2" type="ORF">Scep_013547</name>
</gene>
<keyword evidence="1" id="KW-0472">Membrane</keyword>
<organism evidence="2 3">
    <name type="scientific">Stephania cephalantha</name>
    <dbReference type="NCBI Taxonomy" id="152367"/>
    <lineage>
        <taxon>Eukaryota</taxon>
        <taxon>Viridiplantae</taxon>
        <taxon>Streptophyta</taxon>
        <taxon>Embryophyta</taxon>
        <taxon>Tracheophyta</taxon>
        <taxon>Spermatophyta</taxon>
        <taxon>Magnoliopsida</taxon>
        <taxon>Ranunculales</taxon>
        <taxon>Menispermaceae</taxon>
        <taxon>Menispermoideae</taxon>
        <taxon>Cissampelideae</taxon>
        <taxon>Stephania</taxon>
    </lineage>
</organism>
<accession>A0AAP0P8J5</accession>
<proteinExistence type="predicted"/>